<dbReference type="GO" id="GO:0009236">
    <property type="term" value="P:cobalamin biosynthetic process"/>
    <property type="evidence" value="ECO:0007669"/>
    <property type="project" value="UniProtKB-UniPathway"/>
</dbReference>
<dbReference type="AlphaFoldDB" id="A0A7C3V3L0"/>
<protein>
    <submittedName>
        <fullName evidence="6">Precorrin-8X methylmutase</fullName>
    </submittedName>
</protein>
<organism evidence="6">
    <name type="scientific">Desulfobacca acetoxidans</name>
    <dbReference type="NCBI Taxonomy" id="60893"/>
    <lineage>
        <taxon>Bacteria</taxon>
        <taxon>Pseudomonadati</taxon>
        <taxon>Thermodesulfobacteriota</taxon>
        <taxon>Desulfobaccia</taxon>
        <taxon>Desulfobaccales</taxon>
        <taxon>Desulfobaccaceae</taxon>
        <taxon>Desulfobacca</taxon>
    </lineage>
</organism>
<reference evidence="6" key="1">
    <citation type="journal article" date="2020" name="mSystems">
        <title>Genome- and Community-Level Interaction Insights into Carbon Utilization and Element Cycling Functions of Hydrothermarchaeota in Hydrothermal Sediment.</title>
        <authorList>
            <person name="Zhou Z."/>
            <person name="Liu Y."/>
            <person name="Xu W."/>
            <person name="Pan J."/>
            <person name="Luo Z.H."/>
            <person name="Li M."/>
        </authorList>
    </citation>
    <scope>NUCLEOTIDE SEQUENCE [LARGE SCALE GENOMIC DNA]</scope>
    <source>
        <strain evidence="6">SpSt-897</strain>
    </source>
</reference>
<dbReference type="Pfam" id="PF02570">
    <property type="entry name" value="CbiC"/>
    <property type="match status" value="1"/>
</dbReference>
<sequence>MNWRSLHPHEIEIESFRRIEAKVLGHNLSPREWAVARRMIHTTGDFEYLDNVRFHPQAIKSGLAALRQGRPVVVDTRMLESGIGTGRLSRLGVEVICLINDPEVAREAKSRSLTRAVVAMERALPRAAGGIVAIGNAPTALLSLLDLLAAGAPPPALVVGVPVGFVNAAESKEALSRQNVPYITSLGPKGGSAVAASIINALAIMVLEERPA</sequence>
<dbReference type="UniPathway" id="UPA00148"/>
<comment type="similarity">
    <text evidence="2">Belongs to the CobH/CbiC family.</text>
</comment>
<evidence type="ECO:0000256" key="2">
    <source>
        <dbReference type="ARBA" id="ARBA00009774"/>
    </source>
</evidence>
<dbReference type="SUPFAM" id="SSF63965">
    <property type="entry name" value="Precorrin-8X methylmutase CbiC/CobH"/>
    <property type="match status" value="1"/>
</dbReference>
<comment type="pathway">
    <text evidence="1">Cofactor biosynthesis; adenosylcobalamin biosynthesis.</text>
</comment>
<evidence type="ECO:0000256" key="3">
    <source>
        <dbReference type="ARBA" id="ARBA00022573"/>
    </source>
</evidence>
<evidence type="ECO:0000313" key="6">
    <source>
        <dbReference type="EMBL" id="HGF32955.1"/>
    </source>
</evidence>
<dbReference type="Gene3D" id="3.40.50.10230">
    <property type="entry name" value="Cobalamin biosynthesis CobH/CbiC, precorrin-8X methylmutase"/>
    <property type="match status" value="1"/>
</dbReference>
<evidence type="ECO:0000256" key="4">
    <source>
        <dbReference type="ARBA" id="ARBA00023235"/>
    </source>
</evidence>
<accession>A0A7C3V3L0</accession>
<dbReference type="InterPro" id="IPR036588">
    <property type="entry name" value="CobH/CbiC_sf"/>
</dbReference>
<keyword evidence="3" id="KW-0169">Cobalamin biosynthesis</keyword>
<dbReference type="InterPro" id="IPR003722">
    <property type="entry name" value="Cbl_synth_CobH/CbiC"/>
</dbReference>
<evidence type="ECO:0000256" key="1">
    <source>
        <dbReference type="ARBA" id="ARBA00004953"/>
    </source>
</evidence>
<dbReference type="GO" id="GO:0016993">
    <property type="term" value="F:precorrin-8X methylmutase activity"/>
    <property type="evidence" value="ECO:0007669"/>
    <property type="project" value="InterPro"/>
</dbReference>
<gene>
    <name evidence="6" type="ORF">ENW96_01010</name>
</gene>
<feature type="domain" description="Cobalamin biosynthesis precorrin-8X methylmutase CobH/CbiC" evidence="5">
    <location>
        <begin position="10"/>
        <end position="204"/>
    </location>
</feature>
<dbReference type="PANTHER" id="PTHR43588">
    <property type="entry name" value="COBALT-PRECORRIN-8 METHYLMUTASE"/>
    <property type="match status" value="1"/>
</dbReference>
<dbReference type="PANTHER" id="PTHR43588:SF1">
    <property type="entry name" value="COBALT-PRECORRIN-8 METHYLMUTASE"/>
    <property type="match status" value="1"/>
</dbReference>
<keyword evidence="4" id="KW-0413">Isomerase</keyword>
<comment type="caution">
    <text evidence="6">The sequence shown here is derived from an EMBL/GenBank/DDBJ whole genome shotgun (WGS) entry which is preliminary data.</text>
</comment>
<proteinExistence type="inferred from homology"/>
<dbReference type="EMBL" id="DTMF01000029">
    <property type="protein sequence ID" value="HGF32955.1"/>
    <property type="molecule type" value="Genomic_DNA"/>
</dbReference>
<evidence type="ECO:0000259" key="5">
    <source>
        <dbReference type="Pfam" id="PF02570"/>
    </source>
</evidence>
<name>A0A7C3V3L0_9BACT</name>